<dbReference type="PATRIC" id="fig|1204738.3.peg.4553"/>
<evidence type="ECO:0000313" key="6">
    <source>
        <dbReference type="EMBL" id="ELY20313.1"/>
    </source>
</evidence>
<dbReference type="Gene3D" id="3.40.190.10">
    <property type="entry name" value="Periplasmic binding protein-like II"/>
    <property type="match status" value="2"/>
</dbReference>
<dbReference type="EMBL" id="AOPO01000021">
    <property type="protein sequence ID" value="ELY20313.1"/>
    <property type="molecule type" value="Genomic_DNA"/>
</dbReference>
<organism evidence="6 7">
    <name type="scientific">Vreelandella titanicae BH1</name>
    <dbReference type="NCBI Taxonomy" id="1204738"/>
    <lineage>
        <taxon>Bacteria</taxon>
        <taxon>Pseudomonadati</taxon>
        <taxon>Pseudomonadota</taxon>
        <taxon>Gammaproteobacteria</taxon>
        <taxon>Oceanospirillales</taxon>
        <taxon>Halomonadaceae</taxon>
        <taxon>Vreelandella</taxon>
    </lineage>
</organism>
<dbReference type="InterPro" id="IPR005119">
    <property type="entry name" value="LysR_subst-bd"/>
</dbReference>
<dbReference type="InterPro" id="IPR036388">
    <property type="entry name" value="WH-like_DNA-bd_sf"/>
</dbReference>
<dbReference type="SUPFAM" id="SSF53850">
    <property type="entry name" value="Periplasmic binding protein-like II"/>
    <property type="match status" value="1"/>
</dbReference>
<dbReference type="InterPro" id="IPR050176">
    <property type="entry name" value="LTTR"/>
</dbReference>
<accession>L9U7U6</accession>
<evidence type="ECO:0000256" key="3">
    <source>
        <dbReference type="ARBA" id="ARBA00023125"/>
    </source>
</evidence>
<dbReference type="PROSITE" id="PS50931">
    <property type="entry name" value="HTH_LYSR"/>
    <property type="match status" value="1"/>
</dbReference>
<dbReference type="InterPro" id="IPR000847">
    <property type="entry name" value="LysR_HTH_N"/>
</dbReference>
<dbReference type="PANTHER" id="PTHR30579">
    <property type="entry name" value="TRANSCRIPTIONAL REGULATOR"/>
    <property type="match status" value="1"/>
</dbReference>
<dbReference type="InterPro" id="IPR036390">
    <property type="entry name" value="WH_DNA-bd_sf"/>
</dbReference>
<name>L9U7U6_9GAMM</name>
<dbReference type="Pfam" id="PF03466">
    <property type="entry name" value="LysR_substrate"/>
    <property type="match status" value="1"/>
</dbReference>
<comment type="caution">
    <text evidence="6">The sequence shown here is derived from an EMBL/GenBank/DDBJ whole genome shotgun (WGS) entry which is preliminary data.</text>
</comment>
<dbReference type="PANTHER" id="PTHR30579:SF7">
    <property type="entry name" value="HTH-TYPE TRANSCRIPTIONAL REGULATOR LRHA-RELATED"/>
    <property type="match status" value="1"/>
</dbReference>
<dbReference type="Gene3D" id="1.10.10.10">
    <property type="entry name" value="Winged helix-like DNA-binding domain superfamily/Winged helix DNA-binding domain"/>
    <property type="match status" value="1"/>
</dbReference>
<dbReference type="Pfam" id="PF00126">
    <property type="entry name" value="HTH_1"/>
    <property type="match status" value="1"/>
</dbReference>
<sequence length="289" mass="31835">MIAMATLPTIDHELLRTFVAIVDQGGFTRAAQTVNRTQSAVSMQIKRLEEDVIQRPLFVRQNRQLLLTSEGHTLLGYARKILSLQGEALTLLRQPDMVGRVRLGVPDDYVMRFLPGILKTFSQAWPLVDVDVHCAPSSVLSQQPQGSLDLIIMTREIGDEVGTILRREATVWVSAESHCTHLQTPVPLAMFEAPCFCRRHACNALDRAGRAYRVAYSSPSLATLQAVVGAGLAVSAWMRSLVTADMQILGKKEGFPELPEASIVLQHTSATQSPIIDSLAEHIVEGFRL</sequence>
<protein>
    <submittedName>
        <fullName evidence="6">LysR, substrate-binding</fullName>
    </submittedName>
</protein>
<evidence type="ECO:0000256" key="1">
    <source>
        <dbReference type="ARBA" id="ARBA00009437"/>
    </source>
</evidence>
<feature type="domain" description="HTH lysR-type" evidence="5">
    <location>
        <begin position="10"/>
        <end position="68"/>
    </location>
</feature>
<evidence type="ECO:0000313" key="7">
    <source>
        <dbReference type="Proteomes" id="UP000011651"/>
    </source>
</evidence>
<dbReference type="SUPFAM" id="SSF46785">
    <property type="entry name" value="Winged helix' DNA-binding domain"/>
    <property type="match status" value="1"/>
</dbReference>
<dbReference type="GO" id="GO:0003677">
    <property type="term" value="F:DNA binding"/>
    <property type="evidence" value="ECO:0007669"/>
    <property type="project" value="UniProtKB-KW"/>
</dbReference>
<evidence type="ECO:0000256" key="2">
    <source>
        <dbReference type="ARBA" id="ARBA00023015"/>
    </source>
</evidence>
<proteinExistence type="inferred from homology"/>
<keyword evidence="2" id="KW-0805">Transcription regulation</keyword>
<reference evidence="6 7" key="1">
    <citation type="journal article" date="2013" name="Genome Announc.">
        <title>Draft Genome of the Marine Gammaproteobacterium Halomonas titanicae.</title>
        <authorList>
            <person name="Sanchez-Porro C."/>
            <person name="de la Haba R.R."/>
            <person name="Cruz-Hernandez N."/>
            <person name="Gonzalez J.M."/>
            <person name="Reyes-Guirao C."/>
            <person name="Navarro-Sampedro L."/>
            <person name="Carballo M."/>
            <person name="Ventosa A."/>
        </authorList>
    </citation>
    <scope>NUCLEOTIDE SEQUENCE [LARGE SCALE GENOMIC DNA]</scope>
    <source>
        <strain evidence="6 7">BH1</strain>
    </source>
</reference>
<evidence type="ECO:0000256" key="4">
    <source>
        <dbReference type="ARBA" id="ARBA00023163"/>
    </source>
</evidence>
<dbReference type="Proteomes" id="UP000011651">
    <property type="component" value="Unassembled WGS sequence"/>
</dbReference>
<dbReference type="FunFam" id="1.10.10.10:FF:000001">
    <property type="entry name" value="LysR family transcriptional regulator"/>
    <property type="match status" value="1"/>
</dbReference>
<dbReference type="AlphaFoldDB" id="L9U7U6"/>
<evidence type="ECO:0000259" key="5">
    <source>
        <dbReference type="PROSITE" id="PS50931"/>
    </source>
</evidence>
<keyword evidence="4" id="KW-0804">Transcription</keyword>
<keyword evidence="3" id="KW-0238">DNA-binding</keyword>
<comment type="similarity">
    <text evidence="1">Belongs to the LysR transcriptional regulatory family.</text>
</comment>
<gene>
    <name evidence="6" type="ORF">HALTITAN_3039</name>
</gene>
<dbReference type="GO" id="GO:0003700">
    <property type="term" value="F:DNA-binding transcription factor activity"/>
    <property type="evidence" value="ECO:0007669"/>
    <property type="project" value="InterPro"/>
</dbReference>